<gene>
    <name evidence="1" type="ORF">MSHI_00850</name>
</gene>
<protein>
    <submittedName>
        <fullName evidence="1">Uncharacterized protein</fullName>
    </submittedName>
</protein>
<accession>A0A7I7MLN1</accession>
<dbReference type="EMBL" id="AP022575">
    <property type="protein sequence ID" value="BBX72179.1"/>
    <property type="molecule type" value="Genomic_DNA"/>
</dbReference>
<dbReference type="AlphaFoldDB" id="A0A7I7MLN1"/>
<evidence type="ECO:0000313" key="2">
    <source>
        <dbReference type="Proteomes" id="UP000467236"/>
    </source>
</evidence>
<keyword evidence="2" id="KW-1185">Reference proteome</keyword>
<organism evidence="1 2">
    <name type="scientific">Mycobacterium shinjukuense</name>
    <dbReference type="NCBI Taxonomy" id="398694"/>
    <lineage>
        <taxon>Bacteria</taxon>
        <taxon>Bacillati</taxon>
        <taxon>Actinomycetota</taxon>
        <taxon>Actinomycetes</taxon>
        <taxon>Mycobacteriales</taxon>
        <taxon>Mycobacteriaceae</taxon>
        <taxon>Mycobacterium</taxon>
    </lineage>
</organism>
<name>A0A7I7MLN1_9MYCO</name>
<proteinExistence type="predicted"/>
<sequence>MGTPHVCSRFGPCRHECGWYGQYRANADRNRRSQKRTIVIGTIRDLPGAQPPTRSDHNQQ</sequence>
<dbReference type="Proteomes" id="UP000467236">
    <property type="component" value="Chromosome"/>
</dbReference>
<evidence type="ECO:0000313" key="1">
    <source>
        <dbReference type="EMBL" id="BBX72179.1"/>
    </source>
</evidence>
<reference evidence="1 2" key="1">
    <citation type="journal article" date="2019" name="Emerg. Microbes Infect.">
        <title>Comprehensive subspecies identification of 175 nontuberculous mycobacteria species based on 7547 genomic profiles.</title>
        <authorList>
            <person name="Matsumoto Y."/>
            <person name="Kinjo T."/>
            <person name="Motooka D."/>
            <person name="Nabeya D."/>
            <person name="Jung N."/>
            <person name="Uechi K."/>
            <person name="Horii T."/>
            <person name="Iida T."/>
            <person name="Fujita J."/>
            <person name="Nakamura S."/>
        </authorList>
    </citation>
    <scope>NUCLEOTIDE SEQUENCE [LARGE SCALE GENOMIC DNA]</scope>
    <source>
        <strain evidence="1 2">JCM 14233</strain>
    </source>
</reference>
<dbReference type="KEGG" id="mshj:MSHI_00850"/>